<gene>
    <name evidence="9" type="primary">rdgB</name>
    <name evidence="9" type="ORF">RIF23_17655</name>
</gene>
<dbReference type="InterPro" id="IPR020922">
    <property type="entry name" value="dITP/XTP_pyrophosphatase"/>
</dbReference>
<name>A0ABU2HA27_9ACTN</name>
<comment type="subunit">
    <text evidence="7">Homodimer.</text>
</comment>
<keyword evidence="2 7" id="KW-0479">Metal-binding</keyword>
<feature type="binding site" evidence="7">
    <location>
        <begin position="8"/>
        <end position="13"/>
    </location>
    <ligand>
        <name>substrate</name>
    </ligand>
</feature>
<dbReference type="PANTHER" id="PTHR11067">
    <property type="entry name" value="INOSINE TRIPHOSPHATE PYROPHOSPHATASE/HAM1 PROTEIN"/>
    <property type="match status" value="1"/>
</dbReference>
<evidence type="ECO:0000256" key="8">
    <source>
        <dbReference type="RuleBase" id="RU003781"/>
    </source>
</evidence>
<comment type="catalytic activity">
    <reaction evidence="7">
        <text>ITP + H2O = IMP + diphosphate + H(+)</text>
        <dbReference type="Rhea" id="RHEA:29399"/>
        <dbReference type="ChEBI" id="CHEBI:15377"/>
        <dbReference type="ChEBI" id="CHEBI:15378"/>
        <dbReference type="ChEBI" id="CHEBI:33019"/>
        <dbReference type="ChEBI" id="CHEBI:58053"/>
        <dbReference type="ChEBI" id="CHEBI:61402"/>
        <dbReference type="EC" id="3.6.1.66"/>
    </reaction>
</comment>
<feature type="binding site" evidence="7">
    <location>
        <begin position="165"/>
        <end position="168"/>
    </location>
    <ligand>
        <name>substrate</name>
    </ligand>
</feature>
<dbReference type="RefSeq" id="WP_310913690.1">
    <property type="nucleotide sequence ID" value="NZ_JAVLVT010000010.1"/>
</dbReference>
<feature type="binding site" evidence="7">
    <location>
        <position position="188"/>
    </location>
    <ligand>
        <name>substrate</name>
    </ligand>
</feature>
<accession>A0ABU2HA27</accession>
<comment type="similarity">
    <text evidence="1 7 8">Belongs to the HAM1 NTPase family.</text>
</comment>
<dbReference type="NCBIfam" id="TIGR00042">
    <property type="entry name" value="RdgB/HAM1 family non-canonical purine NTP pyrophosphatase"/>
    <property type="match status" value="1"/>
</dbReference>
<keyword evidence="6 7" id="KW-0546">Nucleotide metabolism</keyword>
<feature type="binding site" evidence="7">
    <location>
        <begin position="193"/>
        <end position="194"/>
    </location>
    <ligand>
        <name>substrate</name>
    </ligand>
</feature>
<evidence type="ECO:0000256" key="6">
    <source>
        <dbReference type="ARBA" id="ARBA00023080"/>
    </source>
</evidence>
<comment type="catalytic activity">
    <reaction evidence="7">
        <text>XTP + H2O = XMP + diphosphate + H(+)</text>
        <dbReference type="Rhea" id="RHEA:28610"/>
        <dbReference type="ChEBI" id="CHEBI:15377"/>
        <dbReference type="ChEBI" id="CHEBI:15378"/>
        <dbReference type="ChEBI" id="CHEBI:33019"/>
        <dbReference type="ChEBI" id="CHEBI:57464"/>
        <dbReference type="ChEBI" id="CHEBI:61314"/>
        <dbReference type="EC" id="3.6.1.66"/>
    </reaction>
</comment>
<dbReference type="HAMAP" id="MF_01405">
    <property type="entry name" value="Non_canon_purine_NTPase"/>
    <property type="match status" value="1"/>
</dbReference>
<organism evidence="9 10">
    <name type="scientific">Lipingzhangella rawalii</name>
    <dbReference type="NCBI Taxonomy" id="2055835"/>
    <lineage>
        <taxon>Bacteria</taxon>
        <taxon>Bacillati</taxon>
        <taxon>Actinomycetota</taxon>
        <taxon>Actinomycetes</taxon>
        <taxon>Streptosporangiales</taxon>
        <taxon>Nocardiopsidaceae</taxon>
        <taxon>Lipingzhangella</taxon>
    </lineage>
</organism>
<evidence type="ECO:0000256" key="2">
    <source>
        <dbReference type="ARBA" id="ARBA00022723"/>
    </source>
</evidence>
<keyword evidence="3 7" id="KW-0547">Nucleotide-binding</keyword>
<feature type="active site" description="Proton acceptor" evidence="7">
    <location>
        <position position="72"/>
    </location>
</feature>
<evidence type="ECO:0000313" key="10">
    <source>
        <dbReference type="Proteomes" id="UP001250214"/>
    </source>
</evidence>
<evidence type="ECO:0000256" key="3">
    <source>
        <dbReference type="ARBA" id="ARBA00022741"/>
    </source>
</evidence>
<dbReference type="CDD" id="cd00515">
    <property type="entry name" value="HAM1"/>
    <property type="match status" value="1"/>
</dbReference>
<comment type="caution">
    <text evidence="7">Lacks conserved residue(s) required for the propagation of feature annotation.</text>
</comment>
<sequence>MSTIVLATRNTKKVPELRAVLAEQGRTVEIRTLAEYPDAPEVVETEPTFAGNARLKARAVAVHTGLPAVADDSGLCVDELNGMPGVLSARWSGQLGAATGDIDDANLRLVLDQMADVPGERRGARFVAVIAVAIPQEGSADPAEHVVDGTLEGQLLTEPRGANGFGYDPIFVPAGENRTTAELSATEKNAISHRGIALRRLSKRLSEVL</sequence>
<keyword evidence="5 7" id="KW-0460">Magnesium</keyword>
<proteinExistence type="inferred from homology"/>
<evidence type="ECO:0000256" key="5">
    <source>
        <dbReference type="ARBA" id="ARBA00022842"/>
    </source>
</evidence>
<dbReference type="EC" id="3.6.1.66" evidence="7"/>
<reference evidence="10" key="1">
    <citation type="submission" date="2023-07" db="EMBL/GenBank/DDBJ databases">
        <title>Novel species in the genus Lipingzhangella isolated from Sambhar Salt Lake.</title>
        <authorList>
            <person name="Jiya N."/>
            <person name="Kajale S."/>
            <person name="Sharma A."/>
        </authorList>
    </citation>
    <scope>NUCLEOTIDE SEQUENCE [LARGE SCALE GENOMIC DNA]</scope>
    <source>
        <strain evidence="10">LS1_29</strain>
    </source>
</reference>
<evidence type="ECO:0000313" key="9">
    <source>
        <dbReference type="EMBL" id="MDS1272118.1"/>
    </source>
</evidence>
<comment type="caution">
    <text evidence="9">The sequence shown here is derived from an EMBL/GenBank/DDBJ whole genome shotgun (WGS) entry which is preliminary data.</text>
</comment>
<dbReference type="InterPro" id="IPR029001">
    <property type="entry name" value="ITPase-like_fam"/>
</dbReference>
<dbReference type="SUPFAM" id="SSF52972">
    <property type="entry name" value="ITPase-like"/>
    <property type="match status" value="1"/>
</dbReference>
<dbReference type="EMBL" id="JAVLVT010000010">
    <property type="protein sequence ID" value="MDS1272118.1"/>
    <property type="molecule type" value="Genomic_DNA"/>
</dbReference>
<dbReference type="InterPro" id="IPR002637">
    <property type="entry name" value="RdgB/HAM1"/>
</dbReference>
<protein>
    <recommendedName>
        <fullName evidence="7">dITP/XTP pyrophosphatase</fullName>
        <ecNumber evidence="7">3.6.1.66</ecNumber>
    </recommendedName>
    <alternativeName>
        <fullName evidence="7">Non-canonical purine NTP pyrophosphatase</fullName>
    </alternativeName>
    <alternativeName>
        <fullName evidence="7">Non-standard purine NTP pyrophosphatase</fullName>
    </alternativeName>
    <alternativeName>
        <fullName evidence="7">Nucleoside-triphosphate diphosphatase</fullName>
    </alternativeName>
    <alternativeName>
        <fullName evidence="7">Nucleoside-triphosphate pyrophosphatase</fullName>
        <shortName evidence="7">NTPase</shortName>
    </alternativeName>
</protein>
<dbReference type="PANTHER" id="PTHR11067:SF9">
    <property type="entry name" value="INOSINE TRIPHOSPHATE PYROPHOSPHATASE"/>
    <property type="match status" value="1"/>
</dbReference>
<dbReference type="Proteomes" id="UP001250214">
    <property type="component" value="Unassembled WGS sequence"/>
</dbReference>
<evidence type="ECO:0000256" key="1">
    <source>
        <dbReference type="ARBA" id="ARBA00008023"/>
    </source>
</evidence>
<comment type="cofactor">
    <cofactor evidence="7">
        <name>Mg(2+)</name>
        <dbReference type="ChEBI" id="CHEBI:18420"/>
    </cofactor>
    <text evidence="7">Binds 1 Mg(2+) ion per subunit.</text>
</comment>
<feature type="binding site" evidence="7">
    <location>
        <position position="73"/>
    </location>
    <ligand>
        <name>substrate</name>
    </ligand>
</feature>
<keyword evidence="4 7" id="KW-0378">Hydrolase</keyword>
<keyword evidence="10" id="KW-1185">Reference proteome</keyword>
<evidence type="ECO:0000256" key="4">
    <source>
        <dbReference type="ARBA" id="ARBA00022801"/>
    </source>
</evidence>
<dbReference type="Pfam" id="PF01725">
    <property type="entry name" value="Ham1p_like"/>
    <property type="match status" value="1"/>
</dbReference>
<evidence type="ECO:0000256" key="7">
    <source>
        <dbReference type="HAMAP-Rule" id="MF_01405"/>
    </source>
</evidence>
<comment type="catalytic activity">
    <reaction evidence="7">
        <text>dITP + H2O = dIMP + diphosphate + H(+)</text>
        <dbReference type="Rhea" id="RHEA:28342"/>
        <dbReference type="ChEBI" id="CHEBI:15377"/>
        <dbReference type="ChEBI" id="CHEBI:15378"/>
        <dbReference type="ChEBI" id="CHEBI:33019"/>
        <dbReference type="ChEBI" id="CHEBI:61194"/>
        <dbReference type="ChEBI" id="CHEBI:61382"/>
        <dbReference type="EC" id="3.6.1.66"/>
    </reaction>
</comment>
<dbReference type="Gene3D" id="3.90.950.10">
    <property type="match status" value="1"/>
</dbReference>
<feature type="binding site" evidence="7">
    <location>
        <position position="72"/>
    </location>
    <ligand>
        <name>Mg(2+)</name>
        <dbReference type="ChEBI" id="CHEBI:18420"/>
    </ligand>
</feature>
<comment type="function">
    <text evidence="7">Pyrophosphatase that catalyzes the hydrolysis of nucleoside triphosphates to their monophosphate derivatives, with a high preference for the non-canonical purine nucleotides XTP (xanthosine triphosphate), dITP (deoxyinosine triphosphate) and ITP. Seems to function as a house-cleaning enzyme that removes non-canonical purine nucleotides from the nucleotide pool, thus preventing their incorporation into DNA/RNA and avoiding chromosomal lesions.</text>
</comment>